<dbReference type="InterPro" id="IPR002606">
    <property type="entry name" value="Riboflavin_kinase_bac"/>
</dbReference>
<evidence type="ECO:0000256" key="12">
    <source>
        <dbReference type="ARBA" id="ARBA00023268"/>
    </source>
</evidence>
<evidence type="ECO:0000256" key="15">
    <source>
        <dbReference type="PIRNR" id="PIRNR004491"/>
    </source>
</evidence>
<dbReference type="SMART" id="SM00904">
    <property type="entry name" value="Flavokinase"/>
    <property type="match status" value="1"/>
</dbReference>
<dbReference type="EC" id="2.7.1.26" evidence="15"/>
<dbReference type="NCBIfam" id="TIGR00083">
    <property type="entry name" value="ribF"/>
    <property type="match status" value="1"/>
</dbReference>
<dbReference type="NCBIfam" id="TIGR00125">
    <property type="entry name" value="cyt_tran_rel"/>
    <property type="match status" value="1"/>
</dbReference>
<evidence type="ECO:0000256" key="6">
    <source>
        <dbReference type="ARBA" id="ARBA00022679"/>
    </source>
</evidence>
<dbReference type="Pfam" id="PF06574">
    <property type="entry name" value="FAD_syn"/>
    <property type="match status" value="1"/>
</dbReference>
<dbReference type="CDD" id="cd02064">
    <property type="entry name" value="FAD_synthetase_N"/>
    <property type="match status" value="1"/>
</dbReference>
<dbReference type="NCBIfam" id="NF004160">
    <property type="entry name" value="PRK05627.1-3"/>
    <property type="match status" value="1"/>
</dbReference>
<reference evidence="17 18" key="1">
    <citation type="submission" date="2020-07" db="EMBL/GenBank/DDBJ databases">
        <title>non toxigenic Corynebacterium sp. nov from a clinical source.</title>
        <authorList>
            <person name="Bernier A.-M."/>
            <person name="Bernard K."/>
        </authorList>
    </citation>
    <scope>NUCLEOTIDE SEQUENCE [LARGE SCALE GENOMIC DNA]</scope>
    <source>
        <strain evidence="18">NML 93-0612</strain>
    </source>
</reference>
<evidence type="ECO:0000313" key="17">
    <source>
        <dbReference type="EMBL" id="QMV85506.1"/>
    </source>
</evidence>
<accession>A0A7G5FFW5</accession>
<evidence type="ECO:0000313" key="18">
    <source>
        <dbReference type="Proteomes" id="UP000515570"/>
    </source>
</evidence>
<dbReference type="UniPathway" id="UPA00277">
    <property type="reaction ID" value="UER00407"/>
</dbReference>
<dbReference type="GO" id="GO:0003919">
    <property type="term" value="F:FMN adenylyltransferase activity"/>
    <property type="evidence" value="ECO:0007669"/>
    <property type="project" value="UniProtKB-UniRule"/>
</dbReference>
<protein>
    <recommendedName>
        <fullName evidence="15">Riboflavin biosynthesis protein</fullName>
    </recommendedName>
    <domain>
        <recommendedName>
            <fullName evidence="15">Riboflavin kinase</fullName>
            <ecNumber evidence="15">2.7.1.26</ecNumber>
        </recommendedName>
        <alternativeName>
            <fullName evidence="15">Flavokinase</fullName>
        </alternativeName>
    </domain>
    <domain>
        <recommendedName>
            <fullName evidence="15">FMN adenylyltransferase</fullName>
            <ecNumber evidence="15">2.7.7.2</ecNumber>
        </recommendedName>
        <alternativeName>
            <fullName evidence="15">FAD pyrophosphorylase</fullName>
        </alternativeName>
        <alternativeName>
            <fullName evidence="15">FAD synthase</fullName>
        </alternativeName>
    </domain>
</protein>
<keyword evidence="7 15" id="KW-0548">Nucleotidyltransferase</keyword>
<evidence type="ECO:0000256" key="7">
    <source>
        <dbReference type="ARBA" id="ARBA00022695"/>
    </source>
</evidence>
<evidence type="ECO:0000256" key="13">
    <source>
        <dbReference type="ARBA" id="ARBA00047880"/>
    </source>
</evidence>
<dbReference type="Gene3D" id="3.40.50.620">
    <property type="entry name" value="HUPs"/>
    <property type="match status" value="1"/>
</dbReference>
<comment type="function">
    <text evidence="1">Catalyzes the phosphorylation of riboflavin to FMN followed by the adenylation of FMN to FAD.</text>
</comment>
<dbReference type="Proteomes" id="UP000515570">
    <property type="component" value="Chromosome"/>
</dbReference>
<gene>
    <name evidence="17" type="ORF">HW450_01795</name>
</gene>
<sequence length="318" mass="34494">MDIWQGLEQVSVATRSVVTIGVFDGVHRGHQSLITEATARARELNLPSVLMTFDPHPAAVIRPDKMPPMLGTMEERAAMVSDLGIDAMLALPFTRDLAQLTPEEFFTSVLVDTLKAAVVIVGANFTFGQRAAGNTDTLQELGAKYGVDVVVMPLLTDSGVRCSSSTVRRFLSEGNVAAAAKVLGRPYSVTETVVRGAGRGGKELGFPTANMYFPQKRALPTDGVYAGWFVIGSTAPIQGDMERGVRYPAAISVGTNPTFGDTRRSVETYILDQHADLYGHDCTVLFVERVRGMKKFESVDELLAAMHNDVARTREILK</sequence>
<dbReference type="InterPro" id="IPR023465">
    <property type="entry name" value="Riboflavin_kinase_dom_sf"/>
</dbReference>
<organism evidence="17 18">
    <name type="scientific">Corynebacterium hindlerae</name>
    <dbReference type="NCBI Taxonomy" id="699041"/>
    <lineage>
        <taxon>Bacteria</taxon>
        <taxon>Bacillati</taxon>
        <taxon>Actinomycetota</taxon>
        <taxon>Actinomycetes</taxon>
        <taxon>Mycobacteriales</taxon>
        <taxon>Corynebacteriaceae</taxon>
        <taxon>Corynebacterium</taxon>
    </lineage>
</organism>
<keyword evidence="18" id="KW-1185">Reference proteome</keyword>
<keyword evidence="11 15" id="KW-0067">ATP-binding</keyword>
<dbReference type="InterPro" id="IPR015865">
    <property type="entry name" value="Riboflavin_kinase_bac/euk"/>
</dbReference>
<dbReference type="SUPFAM" id="SSF82114">
    <property type="entry name" value="Riboflavin kinase-like"/>
    <property type="match status" value="1"/>
</dbReference>
<evidence type="ECO:0000259" key="16">
    <source>
        <dbReference type="SMART" id="SM00904"/>
    </source>
</evidence>
<keyword evidence="10 15" id="KW-0274">FAD</keyword>
<dbReference type="GO" id="GO:0006747">
    <property type="term" value="P:FAD biosynthetic process"/>
    <property type="evidence" value="ECO:0007669"/>
    <property type="project" value="UniProtKB-UniRule"/>
</dbReference>
<evidence type="ECO:0000256" key="1">
    <source>
        <dbReference type="ARBA" id="ARBA00002121"/>
    </source>
</evidence>
<evidence type="ECO:0000256" key="3">
    <source>
        <dbReference type="ARBA" id="ARBA00005201"/>
    </source>
</evidence>
<dbReference type="EMBL" id="CP059833">
    <property type="protein sequence ID" value="QMV85506.1"/>
    <property type="molecule type" value="Genomic_DNA"/>
</dbReference>
<comment type="similarity">
    <text evidence="15">Belongs to the ribF family.</text>
</comment>
<dbReference type="PANTHER" id="PTHR22749">
    <property type="entry name" value="RIBOFLAVIN KINASE/FMN ADENYLYLTRANSFERASE"/>
    <property type="match status" value="1"/>
</dbReference>
<dbReference type="PIRSF" id="PIRSF004491">
    <property type="entry name" value="FAD_Synth"/>
    <property type="match status" value="1"/>
</dbReference>
<dbReference type="PANTHER" id="PTHR22749:SF6">
    <property type="entry name" value="RIBOFLAVIN KINASE"/>
    <property type="match status" value="1"/>
</dbReference>
<dbReference type="Gene3D" id="2.40.30.30">
    <property type="entry name" value="Riboflavin kinase-like"/>
    <property type="match status" value="1"/>
</dbReference>
<dbReference type="InterPro" id="IPR015864">
    <property type="entry name" value="FAD_synthase"/>
</dbReference>
<keyword evidence="8 15" id="KW-0547">Nucleotide-binding</keyword>
<evidence type="ECO:0000256" key="10">
    <source>
        <dbReference type="ARBA" id="ARBA00022827"/>
    </source>
</evidence>
<keyword evidence="5 15" id="KW-0288">FMN</keyword>
<evidence type="ECO:0000256" key="9">
    <source>
        <dbReference type="ARBA" id="ARBA00022777"/>
    </source>
</evidence>
<name>A0A7G5FFW5_9CORY</name>
<comment type="pathway">
    <text evidence="2 15">Cofactor biosynthesis; FAD biosynthesis; FAD from FMN: step 1/1.</text>
</comment>
<dbReference type="EC" id="2.7.7.2" evidence="15"/>
<comment type="pathway">
    <text evidence="3 15">Cofactor biosynthesis; FMN biosynthesis; FMN from riboflavin (ATP route): step 1/1.</text>
</comment>
<dbReference type="FunFam" id="2.40.30.30:FF:000003">
    <property type="entry name" value="Riboflavin biosynthesis protein"/>
    <property type="match status" value="1"/>
</dbReference>
<dbReference type="InterPro" id="IPR004821">
    <property type="entry name" value="Cyt_trans-like"/>
</dbReference>
<proteinExistence type="inferred from homology"/>
<dbReference type="AlphaFoldDB" id="A0A7G5FFW5"/>
<evidence type="ECO:0000256" key="8">
    <source>
        <dbReference type="ARBA" id="ARBA00022741"/>
    </source>
</evidence>
<evidence type="ECO:0000256" key="11">
    <source>
        <dbReference type="ARBA" id="ARBA00022840"/>
    </source>
</evidence>
<evidence type="ECO:0000256" key="5">
    <source>
        <dbReference type="ARBA" id="ARBA00022643"/>
    </source>
</evidence>
<dbReference type="InterPro" id="IPR014729">
    <property type="entry name" value="Rossmann-like_a/b/a_fold"/>
</dbReference>
<evidence type="ECO:0000256" key="14">
    <source>
        <dbReference type="ARBA" id="ARBA00049494"/>
    </source>
</evidence>
<dbReference type="UniPathway" id="UPA00276">
    <property type="reaction ID" value="UER00406"/>
</dbReference>
<evidence type="ECO:0000256" key="4">
    <source>
        <dbReference type="ARBA" id="ARBA00022630"/>
    </source>
</evidence>
<dbReference type="Pfam" id="PF01687">
    <property type="entry name" value="Flavokinase"/>
    <property type="match status" value="1"/>
</dbReference>
<dbReference type="FunFam" id="3.40.50.620:FF:000021">
    <property type="entry name" value="Riboflavin biosynthesis protein"/>
    <property type="match status" value="1"/>
</dbReference>
<keyword evidence="9 15" id="KW-0418">Kinase</keyword>
<feature type="domain" description="Riboflavin kinase" evidence="16">
    <location>
        <begin position="182"/>
        <end position="318"/>
    </location>
</feature>
<keyword evidence="6 15" id="KW-0808">Transferase</keyword>
<dbReference type="InterPro" id="IPR023468">
    <property type="entry name" value="Riboflavin_kinase"/>
</dbReference>
<keyword evidence="4 15" id="KW-0285">Flavoprotein</keyword>
<dbReference type="GO" id="GO:0009231">
    <property type="term" value="P:riboflavin biosynthetic process"/>
    <property type="evidence" value="ECO:0007669"/>
    <property type="project" value="InterPro"/>
</dbReference>
<comment type="catalytic activity">
    <reaction evidence="13 15">
        <text>riboflavin + ATP = FMN + ADP + H(+)</text>
        <dbReference type="Rhea" id="RHEA:14357"/>
        <dbReference type="ChEBI" id="CHEBI:15378"/>
        <dbReference type="ChEBI" id="CHEBI:30616"/>
        <dbReference type="ChEBI" id="CHEBI:57986"/>
        <dbReference type="ChEBI" id="CHEBI:58210"/>
        <dbReference type="ChEBI" id="CHEBI:456216"/>
        <dbReference type="EC" id="2.7.1.26"/>
    </reaction>
</comment>
<dbReference type="GO" id="GO:0009398">
    <property type="term" value="P:FMN biosynthetic process"/>
    <property type="evidence" value="ECO:0007669"/>
    <property type="project" value="UniProtKB-UniRule"/>
</dbReference>
<keyword evidence="12" id="KW-0511">Multifunctional enzyme</keyword>
<dbReference type="RefSeq" id="WP_182386327.1">
    <property type="nucleotide sequence ID" value="NZ_CP059833.1"/>
</dbReference>
<evidence type="ECO:0000256" key="2">
    <source>
        <dbReference type="ARBA" id="ARBA00004726"/>
    </source>
</evidence>
<dbReference type="GO" id="GO:0005524">
    <property type="term" value="F:ATP binding"/>
    <property type="evidence" value="ECO:0007669"/>
    <property type="project" value="UniProtKB-UniRule"/>
</dbReference>
<comment type="catalytic activity">
    <reaction evidence="14 15">
        <text>FMN + ATP + H(+) = FAD + diphosphate</text>
        <dbReference type="Rhea" id="RHEA:17237"/>
        <dbReference type="ChEBI" id="CHEBI:15378"/>
        <dbReference type="ChEBI" id="CHEBI:30616"/>
        <dbReference type="ChEBI" id="CHEBI:33019"/>
        <dbReference type="ChEBI" id="CHEBI:57692"/>
        <dbReference type="ChEBI" id="CHEBI:58210"/>
        <dbReference type="EC" id="2.7.7.2"/>
    </reaction>
</comment>
<dbReference type="SUPFAM" id="SSF52374">
    <property type="entry name" value="Nucleotidylyl transferase"/>
    <property type="match status" value="1"/>
</dbReference>
<dbReference type="GO" id="GO:0008531">
    <property type="term" value="F:riboflavin kinase activity"/>
    <property type="evidence" value="ECO:0007669"/>
    <property type="project" value="UniProtKB-UniRule"/>
</dbReference>